<reference evidence="12 13" key="1">
    <citation type="submission" date="2021-03" db="EMBL/GenBank/DDBJ databases">
        <title>Isolation and description of Capnocytophaga bilenii sp. nov., a novel Capnocytophaga species, isolated from a gingivitis subject.</title>
        <authorList>
            <person name="Antezack A."/>
            <person name="Monnet-Corti V."/>
            <person name="La Scola B."/>
        </authorList>
    </citation>
    <scope>NUCLEOTIDE SEQUENCE [LARGE SCALE GENOMIC DNA]</scope>
    <source>
        <strain evidence="12 13">Marseille-Q4570</strain>
    </source>
</reference>
<dbReference type="InterPro" id="IPR014718">
    <property type="entry name" value="GH-type_carb-bd"/>
</dbReference>
<dbReference type="SUPFAM" id="SSF51445">
    <property type="entry name" value="(Trans)glycosidases"/>
    <property type="match status" value="1"/>
</dbReference>
<dbReference type="Gene3D" id="2.70.98.10">
    <property type="match status" value="1"/>
</dbReference>
<evidence type="ECO:0000256" key="6">
    <source>
        <dbReference type="ARBA" id="ARBA00022801"/>
    </source>
</evidence>
<dbReference type="Pfam" id="PF02929">
    <property type="entry name" value="Bgal_small_N"/>
    <property type="match status" value="1"/>
</dbReference>
<dbReference type="InterPro" id="IPR006101">
    <property type="entry name" value="Glyco_hydro_2"/>
</dbReference>
<dbReference type="InterPro" id="IPR008979">
    <property type="entry name" value="Galactose-bd-like_sf"/>
</dbReference>
<dbReference type="Pfam" id="PF02836">
    <property type="entry name" value="Glyco_hydro_2_C"/>
    <property type="match status" value="1"/>
</dbReference>
<proteinExistence type="inferred from homology"/>
<evidence type="ECO:0000259" key="11">
    <source>
        <dbReference type="SMART" id="SM01038"/>
    </source>
</evidence>
<dbReference type="Gene3D" id="3.20.20.80">
    <property type="entry name" value="Glycosidases"/>
    <property type="match status" value="1"/>
</dbReference>
<comment type="cofactor">
    <cofactor evidence="2">
        <name>Ca(2+)</name>
        <dbReference type="ChEBI" id="CHEBI:29108"/>
    </cofactor>
</comment>
<dbReference type="Gene3D" id="2.60.40.10">
    <property type="entry name" value="Immunoglobulins"/>
    <property type="match status" value="2"/>
</dbReference>
<protein>
    <recommendedName>
        <fullName evidence="5">beta-galactosidase</fullName>
        <ecNumber evidence="5">3.2.1.23</ecNumber>
    </recommendedName>
    <alternativeName>
        <fullName evidence="9">Lactase</fullName>
    </alternativeName>
</protein>
<dbReference type="InterPro" id="IPR032312">
    <property type="entry name" value="LacZ_4"/>
</dbReference>
<evidence type="ECO:0000256" key="7">
    <source>
        <dbReference type="ARBA" id="ARBA00022837"/>
    </source>
</evidence>
<name>A0ABS3PWK8_9FLAO</name>
<comment type="catalytic activity">
    <reaction evidence="1">
        <text>Hydrolysis of terminal non-reducing beta-D-galactose residues in beta-D-galactosides.</text>
        <dbReference type="EC" id="3.2.1.23"/>
    </reaction>
</comment>
<evidence type="ECO:0000256" key="9">
    <source>
        <dbReference type="ARBA" id="ARBA00032230"/>
    </source>
</evidence>
<dbReference type="InterPro" id="IPR011013">
    <property type="entry name" value="Gal_mutarotase_sf_dom"/>
</dbReference>
<dbReference type="Pfam" id="PF02837">
    <property type="entry name" value="Glyco_hydro_2_N"/>
    <property type="match status" value="1"/>
</dbReference>
<comment type="similarity">
    <text evidence="3">Belongs to the glycosyl hydrolase 2 family.</text>
</comment>
<sequence length="862" mass="99834">MKNYLRRSVVFALLAYGLVAQSQPLVKEASTRKLLFSFKDETEASVSLPENSSYWRSLDGDWRFKWSQQSDERPQDFYMPNYDISTWDMIKVPSDWKVYALNKYHKPRYGMPSYCPNNEVGSYVRFFEVPKEWKKREVYLDFTGVAGSFYVWVNGQMVDVAEHSVSVVSFNITKQLKKGDNKLAVEVHSTANDSIAERSGVLQLPGIFRSVALRATPELQLNDLQIMTDSQDFVNWELQLRAQVRNLRKKAAQNYKIQYKLRENILYSDVLRRHLEPVEQEVPLEIIGGKTSVWNETTMKVKKPMVWTDETPYRYTLIAQLIDRKGRVAETVSTPITFKKIEVRKNKEIYVNGEPIELKGVKRQEGHPAQGRTLTHEQMEDEIMLMKRANVNYVYSIPYPPDPYWFYLCDKYGIFLAREINFEEALLPKKHWVDQTIYLYTDKGTRYEGYGEDFGKGIEEKAAMTDGVIFASRIPKPQFYQLQKDYQNIEVKKLSNDTFQLINKAYFEPMDGYEGVWTLYRDGQKVEERSFDVSPLKPQLKGTVRLTPKRMNSGAEYYATIEFKQAADRPWCEKGFVQAREQFLLQKGTNKPKQRILNQGEALQLTVDKKIVVGKNFTVHFDYERGTIESLTYNNSKVIDDNGLNLNVLSDEKWHHRVIDYKIFENEDGSYSYCFMLESIEDKALATTTESETVSPLVTYQEFIVFTDGTIEVLTNITGNDEQITVPQLGYEIKMPTVFYNFKYYGRGRQENTEADKEAAFMGVYEGDVRSEFVPYAQPQTMGQHQDTQWASITNMRGTGAEFVAMQPMSVSALPYGEAQLKAAAHPYQLPEPDGTYIRLDAITAEKPTSYWFGFLIRPVSR</sequence>
<evidence type="ECO:0000256" key="1">
    <source>
        <dbReference type="ARBA" id="ARBA00001412"/>
    </source>
</evidence>
<dbReference type="SUPFAM" id="SSF74650">
    <property type="entry name" value="Galactose mutarotase-like"/>
    <property type="match status" value="1"/>
</dbReference>
<dbReference type="InterPro" id="IPR036156">
    <property type="entry name" value="Beta-gal/glucu_dom_sf"/>
</dbReference>
<dbReference type="SUPFAM" id="SSF49785">
    <property type="entry name" value="Galactose-binding domain-like"/>
    <property type="match status" value="1"/>
</dbReference>
<evidence type="ECO:0000256" key="3">
    <source>
        <dbReference type="ARBA" id="ARBA00007401"/>
    </source>
</evidence>
<gene>
    <name evidence="12" type="ORF">J4N46_04570</name>
</gene>
<organism evidence="12 13">
    <name type="scientific">Capnocytophaga bilenii</name>
    <dbReference type="NCBI Taxonomy" id="2819369"/>
    <lineage>
        <taxon>Bacteria</taxon>
        <taxon>Pseudomonadati</taxon>
        <taxon>Bacteroidota</taxon>
        <taxon>Flavobacteriia</taxon>
        <taxon>Flavobacteriales</taxon>
        <taxon>Flavobacteriaceae</taxon>
        <taxon>Capnocytophaga</taxon>
    </lineage>
</organism>
<evidence type="ECO:0000256" key="2">
    <source>
        <dbReference type="ARBA" id="ARBA00001913"/>
    </source>
</evidence>
<dbReference type="SMART" id="SM01038">
    <property type="entry name" value="Bgal_small_N"/>
    <property type="match status" value="1"/>
</dbReference>
<dbReference type="Gene3D" id="2.60.120.260">
    <property type="entry name" value="Galactose-binding domain-like"/>
    <property type="match status" value="1"/>
</dbReference>
<evidence type="ECO:0000256" key="10">
    <source>
        <dbReference type="SAM" id="SignalP"/>
    </source>
</evidence>
<dbReference type="PRINTS" id="PR00132">
    <property type="entry name" value="GLHYDRLASE2"/>
</dbReference>
<dbReference type="RefSeq" id="WP_208058335.1">
    <property type="nucleotide sequence ID" value="NZ_JAGDYP010000003.1"/>
</dbReference>
<evidence type="ECO:0000313" key="12">
    <source>
        <dbReference type="EMBL" id="MBO1883711.1"/>
    </source>
</evidence>
<evidence type="ECO:0000256" key="8">
    <source>
        <dbReference type="ARBA" id="ARBA00023295"/>
    </source>
</evidence>
<dbReference type="SUPFAM" id="SSF49303">
    <property type="entry name" value="beta-Galactosidase/glucuronidase domain"/>
    <property type="match status" value="2"/>
</dbReference>
<dbReference type="InterPro" id="IPR006104">
    <property type="entry name" value="Glyco_hydro_2_N"/>
</dbReference>
<dbReference type="InterPro" id="IPR006103">
    <property type="entry name" value="Glyco_hydro_2_cat"/>
</dbReference>
<dbReference type="InterPro" id="IPR006102">
    <property type="entry name" value="Ig-like_GH2"/>
</dbReference>
<dbReference type="EC" id="3.2.1.23" evidence="5"/>
<evidence type="ECO:0000313" key="13">
    <source>
        <dbReference type="Proteomes" id="UP000681610"/>
    </source>
</evidence>
<dbReference type="EMBL" id="JAGDYP010000003">
    <property type="protein sequence ID" value="MBO1883711.1"/>
    <property type="molecule type" value="Genomic_DNA"/>
</dbReference>
<evidence type="ECO:0000256" key="4">
    <source>
        <dbReference type="ARBA" id="ARBA00011245"/>
    </source>
</evidence>
<comment type="subunit">
    <text evidence="4">Monomer.</text>
</comment>
<feature type="signal peptide" evidence="10">
    <location>
        <begin position="1"/>
        <end position="22"/>
    </location>
</feature>
<dbReference type="Proteomes" id="UP000681610">
    <property type="component" value="Unassembled WGS sequence"/>
</dbReference>
<feature type="domain" description="Beta galactosidase small chain/" evidence="11">
    <location>
        <begin position="611"/>
        <end position="858"/>
    </location>
</feature>
<accession>A0ABS3PWK8</accession>
<dbReference type="Pfam" id="PF00703">
    <property type="entry name" value="Glyco_hydro_2"/>
    <property type="match status" value="1"/>
</dbReference>
<evidence type="ECO:0000256" key="5">
    <source>
        <dbReference type="ARBA" id="ARBA00012756"/>
    </source>
</evidence>
<dbReference type="Pfam" id="PF16353">
    <property type="entry name" value="LacZ_4"/>
    <property type="match status" value="1"/>
</dbReference>
<dbReference type="InterPro" id="IPR017853">
    <property type="entry name" value="GH"/>
</dbReference>
<keyword evidence="7" id="KW-0106">Calcium</keyword>
<keyword evidence="13" id="KW-1185">Reference proteome</keyword>
<dbReference type="InterPro" id="IPR050347">
    <property type="entry name" value="Bact_Beta-galactosidase"/>
</dbReference>
<comment type="caution">
    <text evidence="12">The sequence shown here is derived from an EMBL/GenBank/DDBJ whole genome shotgun (WGS) entry which is preliminary data.</text>
</comment>
<keyword evidence="8" id="KW-0326">Glycosidase</keyword>
<dbReference type="PANTHER" id="PTHR46323">
    <property type="entry name" value="BETA-GALACTOSIDASE"/>
    <property type="match status" value="1"/>
</dbReference>
<keyword evidence="6" id="KW-0378">Hydrolase</keyword>
<dbReference type="InterPro" id="IPR013783">
    <property type="entry name" value="Ig-like_fold"/>
</dbReference>
<dbReference type="InterPro" id="IPR004199">
    <property type="entry name" value="B-gal_small/dom_5"/>
</dbReference>
<feature type="chain" id="PRO_5047056973" description="beta-galactosidase" evidence="10">
    <location>
        <begin position="23"/>
        <end position="862"/>
    </location>
</feature>
<dbReference type="PANTHER" id="PTHR46323:SF2">
    <property type="entry name" value="BETA-GALACTOSIDASE"/>
    <property type="match status" value="1"/>
</dbReference>
<keyword evidence="10" id="KW-0732">Signal</keyword>